<sequence>MAYAFSRDGAIPFSPTWHKVNGNEVPIKAVCLSTLISFCMALTSLVSTVASNAMVSIAIIGLYIAYASPIFFRVTLRKSSFVPGPFNLGCYGIILGWVAVLLVGTISVFFSLPVGVPQYRRDT</sequence>
<evidence type="ECO:0000256" key="6">
    <source>
        <dbReference type="SAM" id="Phobius"/>
    </source>
</evidence>
<dbReference type="GO" id="GO:0015180">
    <property type="term" value="F:L-alanine transmembrane transporter activity"/>
    <property type="evidence" value="ECO:0007669"/>
    <property type="project" value="TreeGrafter"/>
</dbReference>
<dbReference type="PANTHER" id="PTHR45649">
    <property type="entry name" value="AMINO-ACID PERMEASE BAT1"/>
    <property type="match status" value="1"/>
</dbReference>
<comment type="subcellular location">
    <subcellularLocation>
        <location evidence="1">Membrane</location>
        <topology evidence="1">Multi-pass membrane protein</topology>
    </subcellularLocation>
</comment>
<evidence type="ECO:0000256" key="5">
    <source>
        <dbReference type="ARBA" id="ARBA00023136"/>
    </source>
</evidence>
<dbReference type="InterPro" id="IPR002293">
    <property type="entry name" value="AA/rel_permease1"/>
</dbReference>
<dbReference type="GO" id="GO:0015189">
    <property type="term" value="F:L-lysine transmembrane transporter activity"/>
    <property type="evidence" value="ECO:0007669"/>
    <property type="project" value="TreeGrafter"/>
</dbReference>
<evidence type="ECO:0000313" key="7">
    <source>
        <dbReference type="EnsemblPlants" id="MELO3C018300.2.1"/>
    </source>
</evidence>
<keyword evidence="2" id="KW-0813">Transport</keyword>
<feature type="transmembrane region" description="Helical" evidence="6">
    <location>
        <begin position="88"/>
        <end position="112"/>
    </location>
</feature>
<evidence type="ECO:0000256" key="1">
    <source>
        <dbReference type="ARBA" id="ARBA00004141"/>
    </source>
</evidence>
<dbReference type="GO" id="GO:0015185">
    <property type="term" value="F:gamma-aminobutyric acid transmembrane transporter activity"/>
    <property type="evidence" value="ECO:0007669"/>
    <property type="project" value="TreeGrafter"/>
</dbReference>
<dbReference type="GO" id="GO:0005313">
    <property type="term" value="F:L-glutamate transmembrane transporter activity"/>
    <property type="evidence" value="ECO:0007669"/>
    <property type="project" value="TreeGrafter"/>
</dbReference>
<evidence type="ECO:0000256" key="2">
    <source>
        <dbReference type="ARBA" id="ARBA00022448"/>
    </source>
</evidence>
<dbReference type="GO" id="GO:0016020">
    <property type="term" value="C:membrane"/>
    <property type="evidence" value="ECO:0007669"/>
    <property type="project" value="UniProtKB-SubCell"/>
</dbReference>
<feature type="transmembrane region" description="Helical" evidence="6">
    <location>
        <begin position="53"/>
        <end position="76"/>
    </location>
</feature>
<keyword evidence="3 6" id="KW-0812">Transmembrane</keyword>
<name>A0A9I9DGZ2_CUCME</name>
<dbReference type="Gramene" id="MELO3C018300.2.1">
    <property type="protein sequence ID" value="MELO3C018300.2.1"/>
    <property type="gene ID" value="MELO3C018300.2"/>
</dbReference>
<feature type="transmembrane region" description="Helical" evidence="6">
    <location>
        <begin position="29"/>
        <end position="47"/>
    </location>
</feature>
<evidence type="ECO:0000256" key="3">
    <source>
        <dbReference type="ARBA" id="ARBA00022692"/>
    </source>
</evidence>
<proteinExistence type="predicted"/>
<accession>A0A9I9DGZ2</accession>
<keyword evidence="4 6" id="KW-1133">Transmembrane helix</keyword>
<dbReference type="Pfam" id="PF13520">
    <property type="entry name" value="AA_permease_2"/>
    <property type="match status" value="1"/>
</dbReference>
<protein>
    <submittedName>
        <fullName evidence="7">Uncharacterized protein</fullName>
    </submittedName>
</protein>
<dbReference type="EnsemblPlants" id="MELO3C018300.2.1">
    <property type="protein sequence ID" value="MELO3C018300.2.1"/>
    <property type="gene ID" value="MELO3C018300.2"/>
</dbReference>
<dbReference type="Gene3D" id="1.20.1740.10">
    <property type="entry name" value="Amino acid/polyamine transporter I"/>
    <property type="match status" value="1"/>
</dbReference>
<reference evidence="7" key="1">
    <citation type="submission" date="2023-03" db="UniProtKB">
        <authorList>
            <consortium name="EnsemblPlants"/>
        </authorList>
    </citation>
    <scope>IDENTIFICATION</scope>
</reference>
<evidence type="ECO:0000256" key="4">
    <source>
        <dbReference type="ARBA" id="ARBA00022989"/>
    </source>
</evidence>
<keyword evidence="5 6" id="KW-0472">Membrane</keyword>
<dbReference type="AlphaFoldDB" id="A0A9I9DGZ2"/>
<organism evidence="7">
    <name type="scientific">Cucumis melo</name>
    <name type="common">Muskmelon</name>
    <dbReference type="NCBI Taxonomy" id="3656"/>
    <lineage>
        <taxon>Eukaryota</taxon>
        <taxon>Viridiplantae</taxon>
        <taxon>Streptophyta</taxon>
        <taxon>Embryophyta</taxon>
        <taxon>Tracheophyta</taxon>
        <taxon>Spermatophyta</taxon>
        <taxon>Magnoliopsida</taxon>
        <taxon>eudicotyledons</taxon>
        <taxon>Gunneridae</taxon>
        <taxon>Pentapetalae</taxon>
        <taxon>rosids</taxon>
        <taxon>fabids</taxon>
        <taxon>Cucurbitales</taxon>
        <taxon>Cucurbitaceae</taxon>
        <taxon>Benincaseae</taxon>
        <taxon>Cucumis</taxon>
    </lineage>
</organism>
<dbReference type="PANTHER" id="PTHR45649:SF30">
    <property type="entry name" value="AMINO-ACID PERMEASE BAT1"/>
    <property type="match status" value="1"/>
</dbReference>